<dbReference type="PRINTS" id="PR00368">
    <property type="entry name" value="FADPNR"/>
</dbReference>
<organism evidence="18">
    <name type="scientific">Menopon gallinae</name>
    <name type="common">poultry shaft louse</name>
    <dbReference type="NCBI Taxonomy" id="328185"/>
    <lineage>
        <taxon>Eukaryota</taxon>
        <taxon>Metazoa</taxon>
        <taxon>Ecdysozoa</taxon>
        <taxon>Arthropoda</taxon>
        <taxon>Hexapoda</taxon>
        <taxon>Insecta</taxon>
        <taxon>Pterygota</taxon>
        <taxon>Neoptera</taxon>
        <taxon>Paraneoptera</taxon>
        <taxon>Psocodea</taxon>
        <taxon>Troctomorpha</taxon>
        <taxon>Phthiraptera</taxon>
        <taxon>Amblycera</taxon>
        <taxon>Menoponidae</taxon>
        <taxon>Menopon</taxon>
    </lineage>
</organism>
<comment type="caution">
    <text evidence="18">The sequence shown here is derived from an EMBL/GenBank/DDBJ whole genome shotgun (WGS) entry which is preliminary data.</text>
</comment>
<evidence type="ECO:0000256" key="4">
    <source>
        <dbReference type="ARBA" id="ARBA00022490"/>
    </source>
</evidence>
<dbReference type="InterPro" id="IPR002319">
    <property type="entry name" value="Phenylalanyl-tRNA_Synthase"/>
</dbReference>
<keyword evidence="7" id="KW-0479">Metal-binding</keyword>
<dbReference type="GO" id="GO:0005737">
    <property type="term" value="C:cytoplasm"/>
    <property type="evidence" value="ECO:0007669"/>
    <property type="project" value="InterPro"/>
</dbReference>
<keyword evidence="10" id="KW-0067">ATP-binding</keyword>
<dbReference type="InterPro" id="IPR036388">
    <property type="entry name" value="WH-like_DNA-bd_sf"/>
</dbReference>
<keyword evidence="8" id="KW-0547">Nucleotide-binding</keyword>
<evidence type="ECO:0000313" key="18">
    <source>
        <dbReference type="EMBL" id="KAL0266205.1"/>
    </source>
</evidence>
<dbReference type="SUPFAM" id="SSF55681">
    <property type="entry name" value="Class II aaRS and biotin synthetases"/>
    <property type="match status" value="2"/>
</dbReference>
<protein>
    <recommendedName>
        <fullName evidence="3">phenylalanine--tRNA ligase</fullName>
        <ecNumber evidence="3">6.1.1.20</ecNumber>
    </recommendedName>
</protein>
<dbReference type="Pfam" id="PF07992">
    <property type="entry name" value="Pyr_redox_2"/>
    <property type="match status" value="1"/>
</dbReference>
<dbReference type="SUPFAM" id="SSF46955">
    <property type="entry name" value="Putative DNA-binding domain"/>
    <property type="match status" value="1"/>
</dbReference>
<proteinExistence type="inferred from homology"/>
<dbReference type="InterPro" id="IPR008255">
    <property type="entry name" value="Pyr_nucl-diS_OxRdtase_2_AS"/>
</dbReference>
<evidence type="ECO:0000256" key="6">
    <source>
        <dbReference type="ARBA" id="ARBA00022630"/>
    </source>
</evidence>
<dbReference type="EC" id="6.1.1.20" evidence="3"/>
<evidence type="ECO:0000256" key="9">
    <source>
        <dbReference type="ARBA" id="ARBA00022827"/>
    </source>
</evidence>
<dbReference type="Pfam" id="PF01409">
    <property type="entry name" value="tRNA-synt_2d"/>
    <property type="match status" value="1"/>
</dbReference>
<name>A0AAW2H909_9NEOP</name>
<dbReference type="InterPro" id="IPR023753">
    <property type="entry name" value="FAD/NAD-binding_dom"/>
</dbReference>
<dbReference type="InterPro" id="IPR036390">
    <property type="entry name" value="WH_DNA-bd_sf"/>
</dbReference>
<keyword evidence="4" id="KW-0963">Cytoplasm</keyword>
<evidence type="ECO:0000256" key="10">
    <source>
        <dbReference type="ARBA" id="ARBA00022840"/>
    </source>
</evidence>
<dbReference type="Pfam" id="PF03484">
    <property type="entry name" value="B5"/>
    <property type="match status" value="1"/>
</dbReference>
<dbReference type="Pfam" id="PF17759">
    <property type="entry name" value="tRNA_synthFbeta"/>
    <property type="match status" value="1"/>
</dbReference>
<dbReference type="Gene3D" id="3.50.50.60">
    <property type="entry name" value="FAD/NAD(P)-binding domain"/>
    <property type="match status" value="2"/>
</dbReference>
<dbReference type="InterPro" id="IPR036188">
    <property type="entry name" value="FAD/NAD-bd_sf"/>
</dbReference>
<keyword evidence="14" id="KW-0030">Aminoacyl-tRNA synthetase</keyword>
<dbReference type="Gene3D" id="3.30.930.10">
    <property type="entry name" value="Bira Bifunctional Protein, Domain 2"/>
    <property type="match status" value="2"/>
</dbReference>
<comment type="cofactor">
    <cofactor evidence="1">
        <name>Mg(2+)</name>
        <dbReference type="ChEBI" id="CHEBI:18420"/>
    </cofactor>
</comment>
<evidence type="ECO:0000256" key="11">
    <source>
        <dbReference type="ARBA" id="ARBA00022842"/>
    </source>
</evidence>
<gene>
    <name evidence="18" type="ORF">PYX00_011923</name>
</gene>
<dbReference type="InterPro" id="IPR009061">
    <property type="entry name" value="DNA-bd_dom_put_sf"/>
</dbReference>
<evidence type="ECO:0000256" key="5">
    <source>
        <dbReference type="ARBA" id="ARBA00022598"/>
    </source>
</evidence>
<dbReference type="PROSITE" id="PS51483">
    <property type="entry name" value="B5"/>
    <property type="match status" value="1"/>
</dbReference>
<dbReference type="EMBL" id="JARGDH010000006">
    <property type="protein sequence ID" value="KAL0266205.1"/>
    <property type="molecule type" value="Genomic_DNA"/>
</dbReference>
<dbReference type="Gene3D" id="3.50.40.10">
    <property type="entry name" value="Phenylalanyl-trna Synthetase, Chain B, domain 3"/>
    <property type="match status" value="1"/>
</dbReference>
<dbReference type="GO" id="GO:0097237">
    <property type="term" value="P:cellular response to toxic substance"/>
    <property type="evidence" value="ECO:0007669"/>
    <property type="project" value="UniProtKB-ARBA"/>
</dbReference>
<comment type="similarity">
    <text evidence="2">Belongs to the class-II pyridine nucleotide-disulfide oxidoreductase family.</text>
</comment>
<sequence>MHKWVETLHPLEVRVIRAFEGGGELSSLMLMEKLAYSTGQANQALSWLSAKGLLQETRRQSFRCYELTDKGREWLKSDPALALRELAKTGKLNLVQVQETLGIDQASAGKIFGQYSKEGILDLDKDKKIVLRSDKISYWDILHTLLEEADNHPKGLLELDTHDFSERELKVLEGESKKRSSSMALFRLIDKQVPHYSFDLTLLEKAKEYIQVKELTGEEIGPLSSSMLRDGSWKEYLQAVKDELVKRGFEEFDGPIVETEFWNNDALFMPQFHAARDIHDVYYVKEPSMAQQIEEPYLSRVAQAHERDAQALWQALGKKYELKEFSSYLSIAKAELDNFDEKSAKWQEHAQRLVIVKKGLEELRPFLTAFVARGKVIDELLLEELIQSQEKLSWNYGRKRKALSVGMYPCHFTYPLVYEPCDPHTTKFVPLGESQELSFNEILQKTAKGREFAHLLQGFKRHPVLKDSQGKILSYPPILNSQEYGAVKVGDSEIFVELTGNCLESLWLASSVLACDLSDLGFEIEPVRVEYETGQAYTTPYYFQKERTFTLDAVSQTIGETFSQELVEKALTKMGITGLRFEGNIATLLPPVYRNDFLHAVDIIEDVVIGHGLANLNPSSDLDCTLGRLLPVEILSRRMAKLMVGMGFQEMLYNYLGSRADLIEKLQQNEKDFILIANPMSEQYEVLRNSIVPNLLMSESVSAHAVYPHAFFEIGKVVYPSSKDPSGSRTFTNLAWLYAAEDAGFSKLYAQLTAFFYYLSLDWYLGEREDKRFIAGRWPAAHTSAIYCARSGLATLVFEGFMAEGVPAGGQLMLTSEIENFPGFPQGILGSQLMDQMRLQTLKMGATILTQTVEGVDLSQRPFKVFNSTQEVFLAHSLIIATGAQARLMSELKGHSSYWQKGISACAVCDGALPIYRDCELAVVGGGDSACEEALYLTRYASRVHIILRRDRFRASQIMQERVLRNSKISVHYQYKVIEALGDGQLLNAIRLQSTISGEERVLNVKGLFYAIGHVPNSSFLKGQLDLDAHGYVITQRDVKTSIRGVFAAGDLVDPFYRQAVVAAGSGCKAALEAMRYLEEELG</sequence>
<dbReference type="Gene3D" id="1.10.10.10">
    <property type="entry name" value="Winged helix-like DNA-binding domain superfamily/Winged helix DNA-binding domain"/>
    <property type="match status" value="1"/>
</dbReference>
<dbReference type="PANTHER" id="PTHR48105">
    <property type="entry name" value="THIOREDOXIN REDUCTASE 1-RELATED-RELATED"/>
    <property type="match status" value="1"/>
</dbReference>
<dbReference type="InterPro" id="IPR020825">
    <property type="entry name" value="Phe-tRNA_synthase-like_B3/B4"/>
</dbReference>
<evidence type="ECO:0000256" key="3">
    <source>
        <dbReference type="ARBA" id="ARBA00012814"/>
    </source>
</evidence>
<evidence type="ECO:0000256" key="12">
    <source>
        <dbReference type="ARBA" id="ARBA00022917"/>
    </source>
</evidence>
<keyword evidence="13" id="KW-0560">Oxidoreductase</keyword>
<dbReference type="InterPro" id="IPR005147">
    <property type="entry name" value="tRNA_synthase_B5-dom"/>
</dbReference>
<dbReference type="GO" id="GO:0000049">
    <property type="term" value="F:tRNA binding"/>
    <property type="evidence" value="ECO:0007669"/>
    <property type="project" value="InterPro"/>
</dbReference>
<evidence type="ECO:0000256" key="1">
    <source>
        <dbReference type="ARBA" id="ARBA00001946"/>
    </source>
</evidence>
<dbReference type="PRINTS" id="PR00469">
    <property type="entry name" value="PNDRDTASEII"/>
</dbReference>
<dbReference type="SMART" id="SM00874">
    <property type="entry name" value="B5"/>
    <property type="match status" value="1"/>
</dbReference>
<dbReference type="PROSITE" id="PS00573">
    <property type="entry name" value="PYRIDINE_REDOX_2"/>
    <property type="match status" value="1"/>
</dbReference>
<evidence type="ECO:0000256" key="8">
    <source>
        <dbReference type="ARBA" id="ARBA00022741"/>
    </source>
</evidence>
<evidence type="ECO:0000256" key="15">
    <source>
        <dbReference type="ARBA" id="ARBA00023157"/>
    </source>
</evidence>
<keyword evidence="9" id="KW-0274">FAD</keyword>
<reference evidence="18" key="1">
    <citation type="journal article" date="2024" name="Gigascience">
        <title>Chromosome-level genome of the poultry shaft louse Menopon gallinae provides insight into the host-switching and adaptive evolution of parasitic lice.</title>
        <authorList>
            <person name="Xu Y."/>
            <person name="Ma L."/>
            <person name="Liu S."/>
            <person name="Liang Y."/>
            <person name="Liu Q."/>
            <person name="He Z."/>
            <person name="Tian L."/>
            <person name="Duan Y."/>
            <person name="Cai W."/>
            <person name="Li H."/>
            <person name="Song F."/>
        </authorList>
    </citation>
    <scope>NUCLEOTIDE SEQUENCE</scope>
    <source>
        <strain evidence="18">Cailab_2023a</strain>
    </source>
</reference>
<dbReference type="AlphaFoldDB" id="A0AAW2H909"/>
<dbReference type="NCBIfam" id="TIGR00471">
    <property type="entry name" value="pheT_arch"/>
    <property type="match status" value="1"/>
</dbReference>
<dbReference type="SUPFAM" id="SSF51905">
    <property type="entry name" value="FAD/NAD(P)-binding domain"/>
    <property type="match status" value="1"/>
</dbReference>
<feature type="domain" description="B5" evidence="17">
    <location>
        <begin position="542"/>
        <end position="618"/>
    </location>
</feature>
<keyword evidence="16" id="KW-0676">Redox-active center</keyword>
<keyword evidence="15" id="KW-1015">Disulfide bond</keyword>
<accession>A0AAW2H909</accession>
<dbReference type="GO" id="GO:0006432">
    <property type="term" value="P:phenylalanyl-tRNA aminoacylation"/>
    <property type="evidence" value="ECO:0007669"/>
    <property type="project" value="InterPro"/>
</dbReference>
<dbReference type="InterPro" id="IPR045864">
    <property type="entry name" value="aa-tRNA-synth_II/BPL/LPL"/>
</dbReference>
<evidence type="ECO:0000256" key="14">
    <source>
        <dbReference type="ARBA" id="ARBA00023146"/>
    </source>
</evidence>
<evidence type="ECO:0000256" key="7">
    <source>
        <dbReference type="ARBA" id="ARBA00022723"/>
    </source>
</evidence>
<dbReference type="GO" id="GO:0004826">
    <property type="term" value="F:phenylalanine-tRNA ligase activity"/>
    <property type="evidence" value="ECO:0007669"/>
    <property type="project" value="UniProtKB-EC"/>
</dbReference>
<evidence type="ECO:0000256" key="16">
    <source>
        <dbReference type="ARBA" id="ARBA00023284"/>
    </source>
</evidence>
<dbReference type="GO" id="GO:0000287">
    <property type="term" value="F:magnesium ion binding"/>
    <property type="evidence" value="ECO:0007669"/>
    <property type="project" value="InterPro"/>
</dbReference>
<evidence type="ECO:0000256" key="2">
    <source>
        <dbReference type="ARBA" id="ARBA00009333"/>
    </source>
</evidence>
<keyword evidence="12" id="KW-0648">Protein biosynthesis</keyword>
<evidence type="ECO:0000259" key="17">
    <source>
        <dbReference type="PROSITE" id="PS51483"/>
    </source>
</evidence>
<dbReference type="Gene3D" id="3.30.56.10">
    <property type="match status" value="1"/>
</dbReference>
<dbReference type="GO" id="GO:0005524">
    <property type="term" value="F:ATP binding"/>
    <property type="evidence" value="ECO:0007669"/>
    <property type="project" value="UniProtKB-KW"/>
</dbReference>
<dbReference type="SUPFAM" id="SSF46785">
    <property type="entry name" value="Winged helix' DNA-binding domain"/>
    <property type="match status" value="1"/>
</dbReference>
<dbReference type="InterPro" id="IPR004531">
    <property type="entry name" value="Phe-tRNA-synth_IIc_bsu_arc_euk"/>
</dbReference>
<dbReference type="GO" id="GO:0016668">
    <property type="term" value="F:oxidoreductase activity, acting on a sulfur group of donors, NAD(P) as acceptor"/>
    <property type="evidence" value="ECO:0007669"/>
    <property type="project" value="UniProtKB-ARBA"/>
</dbReference>
<keyword evidence="11" id="KW-0460">Magnesium</keyword>
<dbReference type="InterPro" id="IPR041616">
    <property type="entry name" value="PheRS_beta_core"/>
</dbReference>
<keyword evidence="5" id="KW-0436">Ligase</keyword>
<dbReference type="InterPro" id="IPR050097">
    <property type="entry name" value="Ferredoxin-NADP_redctase_2"/>
</dbReference>
<keyword evidence="6" id="KW-0285">Flavoprotein</keyword>
<evidence type="ECO:0000256" key="13">
    <source>
        <dbReference type="ARBA" id="ARBA00023002"/>
    </source>
</evidence>